<dbReference type="GO" id="GO:0016491">
    <property type="term" value="F:oxidoreductase activity"/>
    <property type="evidence" value="ECO:0007669"/>
    <property type="project" value="UniProtKB-KW"/>
</dbReference>
<evidence type="ECO:0000313" key="9">
    <source>
        <dbReference type="EMBL" id="MDA0159666.1"/>
    </source>
</evidence>
<protein>
    <submittedName>
        <fullName evidence="9">FAD-dependent oxidoreductase</fullName>
    </submittedName>
</protein>
<accession>A0A9X3MN60</accession>
<evidence type="ECO:0000313" key="10">
    <source>
        <dbReference type="Proteomes" id="UP001149140"/>
    </source>
</evidence>
<dbReference type="InterPro" id="IPR016156">
    <property type="entry name" value="FAD/NAD-linked_Rdtase_dimer_sf"/>
</dbReference>
<keyword evidence="10" id="KW-1185">Reference proteome</keyword>
<dbReference type="Gene3D" id="3.50.50.60">
    <property type="entry name" value="FAD/NAD(P)-binding domain"/>
    <property type="match status" value="2"/>
</dbReference>
<dbReference type="Pfam" id="PF07992">
    <property type="entry name" value="Pyr_redox_2"/>
    <property type="match status" value="1"/>
</dbReference>
<proteinExistence type="inferred from homology"/>
<dbReference type="AlphaFoldDB" id="A0A9X3MN60"/>
<dbReference type="PRINTS" id="PR00368">
    <property type="entry name" value="FADPNR"/>
</dbReference>
<comment type="similarity">
    <text evidence="2">Belongs to the class-III pyridine nucleotide-disulfide oxidoreductase family.</text>
</comment>
<dbReference type="PANTHER" id="PTHR43429">
    <property type="entry name" value="PYRIDINE NUCLEOTIDE-DISULFIDE OXIDOREDUCTASE DOMAIN-CONTAINING"/>
    <property type="match status" value="1"/>
</dbReference>
<evidence type="ECO:0000256" key="5">
    <source>
        <dbReference type="ARBA" id="ARBA00023002"/>
    </source>
</evidence>
<dbReference type="InterPro" id="IPR004099">
    <property type="entry name" value="Pyr_nucl-diS_OxRdtase_dimer"/>
</dbReference>
<dbReference type="InterPro" id="IPR023753">
    <property type="entry name" value="FAD/NAD-binding_dom"/>
</dbReference>
<evidence type="ECO:0000256" key="1">
    <source>
        <dbReference type="ARBA" id="ARBA00001974"/>
    </source>
</evidence>
<dbReference type="Pfam" id="PF02852">
    <property type="entry name" value="Pyr_redox_dim"/>
    <property type="match status" value="1"/>
</dbReference>
<evidence type="ECO:0000259" key="8">
    <source>
        <dbReference type="Pfam" id="PF07992"/>
    </source>
</evidence>
<dbReference type="InterPro" id="IPR036188">
    <property type="entry name" value="FAD/NAD-bd_sf"/>
</dbReference>
<keyword evidence="5" id="KW-0560">Oxidoreductase</keyword>
<evidence type="ECO:0000256" key="3">
    <source>
        <dbReference type="ARBA" id="ARBA00022630"/>
    </source>
</evidence>
<feature type="domain" description="FAD/NAD(P)-binding" evidence="8">
    <location>
        <begin position="4"/>
        <end position="282"/>
    </location>
</feature>
<dbReference type="PANTHER" id="PTHR43429:SF1">
    <property type="entry name" value="NAD(P)H SULFUR OXIDOREDUCTASE (COA-DEPENDENT)"/>
    <property type="match status" value="1"/>
</dbReference>
<dbReference type="PRINTS" id="PR00411">
    <property type="entry name" value="PNDRDTASEI"/>
</dbReference>
<evidence type="ECO:0000259" key="7">
    <source>
        <dbReference type="Pfam" id="PF02852"/>
    </source>
</evidence>
<evidence type="ECO:0000256" key="6">
    <source>
        <dbReference type="ARBA" id="ARBA00023284"/>
    </source>
</evidence>
<comment type="cofactor">
    <cofactor evidence="1">
        <name>FAD</name>
        <dbReference type="ChEBI" id="CHEBI:57692"/>
    </cofactor>
</comment>
<reference evidence="9" key="1">
    <citation type="submission" date="2022-10" db="EMBL/GenBank/DDBJ databases">
        <title>The WGS of Solirubrobacter ginsenosidimutans DSM 21036.</title>
        <authorList>
            <person name="Jiang Z."/>
        </authorList>
    </citation>
    <scope>NUCLEOTIDE SEQUENCE</scope>
    <source>
        <strain evidence="9">DSM 21036</strain>
    </source>
</reference>
<dbReference type="RefSeq" id="WP_270038431.1">
    <property type="nucleotide sequence ID" value="NZ_JAPDOD010000003.1"/>
</dbReference>
<feature type="domain" description="Pyridine nucleotide-disulphide oxidoreductase dimerisation" evidence="7">
    <location>
        <begin position="331"/>
        <end position="424"/>
    </location>
</feature>
<dbReference type="EMBL" id="JAPDOD010000003">
    <property type="protein sequence ID" value="MDA0159666.1"/>
    <property type="molecule type" value="Genomic_DNA"/>
</dbReference>
<dbReference type="Proteomes" id="UP001149140">
    <property type="component" value="Unassembled WGS sequence"/>
</dbReference>
<gene>
    <name evidence="9" type="ORF">OM076_05285</name>
</gene>
<name>A0A9X3MN60_9ACTN</name>
<keyword evidence="4" id="KW-0274">FAD</keyword>
<dbReference type="SUPFAM" id="SSF51905">
    <property type="entry name" value="FAD/NAD(P)-binding domain"/>
    <property type="match status" value="1"/>
</dbReference>
<sequence length="449" mass="48160">MSERLIVIGGGGAGTATATIAKRLNPKLKVTLFTEFPDIAYSPCGIPFVHGREIDKFESLFLSTVDRYVEDGLDMRMETAVTDIDLARGTITSRNTHEGFDKLAICTGWTWEKPKVPGANLEGLHYVKDIRAAMEFDKELDSMKRIVVYGGTPIGVEMAGNLAHRGLQVEFIDEGPWALSELLDPDVAEPVHESLTKRGVTLRFGTRVEEFIGDGNGRVRAVSTTDGQIECDAVIVCLHKIPSAQLAEAAGLKLGTTGAIMVDERMRASEPNVWAAGDVVEVPHGLSMIPIRGLTGSHAYAQGRTAAFDIAGQDLKYDPVWIPWGMVAGDYTIGGFSIGETLATAMGVPYVVAKGVGVSRARYFPGATRTNVKLLAEPDTLKIIGAQIHGGEGVKERADFLAFAAKRGATLHDLAWMENIYSPPIGALFEPVAIAAQNGLAALRDKAAA</sequence>
<organism evidence="9 10">
    <name type="scientific">Solirubrobacter ginsenosidimutans</name>
    <dbReference type="NCBI Taxonomy" id="490573"/>
    <lineage>
        <taxon>Bacteria</taxon>
        <taxon>Bacillati</taxon>
        <taxon>Actinomycetota</taxon>
        <taxon>Thermoleophilia</taxon>
        <taxon>Solirubrobacterales</taxon>
        <taxon>Solirubrobacteraceae</taxon>
        <taxon>Solirubrobacter</taxon>
    </lineage>
</organism>
<keyword evidence="6" id="KW-0676">Redox-active center</keyword>
<keyword evidence="3" id="KW-0285">Flavoprotein</keyword>
<dbReference type="InterPro" id="IPR050260">
    <property type="entry name" value="FAD-bd_OxRdtase"/>
</dbReference>
<evidence type="ECO:0000256" key="2">
    <source>
        <dbReference type="ARBA" id="ARBA00009130"/>
    </source>
</evidence>
<dbReference type="SUPFAM" id="SSF55424">
    <property type="entry name" value="FAD/NAD-linked reductases, dimerisation (C-terminal) domain"/>
    <property type="match status" value="1"/>
</dbReference>
<evidence type="ECO:0000256" key="4">
    <source>
        <dbReference type="ARBA" id="ARBA00022827"/>
    </source>
</evidence>
<comment type="caution">
    <text evidence="9">The sequence shown here is derived from an EMBL/GenBank/DDBJ whole genome shotgun (WGS) entry which is preliminary data.</text>
</comment>